<dbReference type="InterPro" id="IPR051678">
    <property type="entry name" value="AGP_Transferase"/>
</dbReference>
<accession>A0A941IES2</accession>
<keyword evidence="3" id="KW-1185">Reference proteome</keyword>
<dbReference type="Gene3D" id="3.90.1200.10">
    <property type="match status" value="1"/>
</dbReference>
<dbReference type="Pfam" id="PF01636">
    <property type="entry name" value="APH"/>
    <property type="match status" value="1"/>
</dbReference>
<dbReference type="InterPro" id="IPR011009">
    <property type="entry name" value="Kinase-like_dom_sf"/>
</dbReference>
<organism evidence="2 3">
    <name type="scientific">Actinospica acidithermotolerans</name>
    <dbReference type="NCBI Taxonomy" id="2828514"/>
    <lineage>
        <taxon>Bacteria</taxon>
        <taxon>Bacillati</taxon>
        <taxon>Actinomycetota</taxon>
        <taxon>Actinomycetes</taxon>
        <taxon>Catenulisporales</taxon>
        <taxon>Actinospicaceae</taxon>
        <taxon>Actinospica</taxon>
    </lineage>
</organism>
<reference evidence="2" key="1">
    <citation type="submission" date="2021-04" db="EMBL/GenBank/DDBJ databases">
        <title>Genome based classification of Actinospica acidithermotolerans sp. nov., an actinobacterium isolated from an Indonesian hot spring.</title>
        <authorList>
            <person name="Kusuma A.B."/>
            <person name="Putra K.E."/>
            <person name="Nafisah S."/>
            <person name="Loh J."/>
            <person name="Nouioui I."/>
            <person name="Goodfellow M."/>
        </authorList>
    </citation>
    <scope>NUCLEOTIDE SEQUENCE</scope>
    <source>
        <strain evidence="2">MGRD01-02</strain>
    </source>
</reference>
<protein>
    <submittedName>
        <fullName evidence="2">Aminoglycoside phosphotransferase family protein</fullName>
    </submittedName>
</protein>
<dbReference type="SUPFAM" id="SSF56112">
    <property type="entry name" value="Protein kinase-like (PK-like)"/>
    <property type="match status" value="1"/>
</dbReference>
<evidence type="ECO:0000313" key="3">
    <source>
        <dbReference type="Proteomes" id="UP000676325"/>
    </source>
</evidence>
<dbReference type="Proteomes" id="UP000676325">
    <property type="component" value="Unassembled WGS sequence"/>
</dbReference>
<dbReference type="RefSeq" id="WP_212516687.1">
    <property type="nucleotide sequence ID" value="NZ_JAGSOH010000006.1"/>
</dbReference>
<evidence type="ECO:0000259" key="1">
    <source>
        <dbReference type="Pfam" id="PF01636"/>
    </source>
</evidence>
<comment type="caution">
    <text evidence="2">The sequence shown here is derived from an EMBL/GenBank/DDBJ whole genome shotgun (WGS) entry which is preliminary data.</text>
</comment>
<evidence type="ECO:0000313" key="2">
    <source>
        <dbReference type="EMBL" id="MBR7825540.1"/>
    </source>
</evidence>
<dbReference type="PANTHER" id="PTHR21310">
    <property type="entry name" value="AMINOGLYCOSIDE PHOSPHOTRANSFERASE-RELATED-RELATED"/>
    <property type="match status" value="1"/>
</dbReference>
<sequence>MVEFRRRGPSAATLAWVEEELGGRVVNARRLTGGIVAAVHRLTVERALSGRREFVVLRQYEQHGDGDVAREARILAETGEAGLPAPRLLAVSATGAEAGGHPSVLMTRVAGRADLAPADPGHWLGQIADVAARIHEAPIEAPAYERWIDPSRLAVPASATRPALWRELARVLNEAAPPAEPRFIHRDFQHFNLLWSRGRLTGVVDWGSAASGPPDIDAGHCRLNLAVLFGADWAERFRTAYERRAGRRVDPWWDLYAIASYDDSWQQFIPVQVDGRARVDVGGMTGRVEELVQAVLRRL</sequence>
<name>A0A941IES2_9ACTN</name>
<feature type="domain" description="Aminoglycoside phosphotransferase" evidence="1">
    <location>
        <begin position="43"/>
        <end position="252"/>
    </location>
</feature>
<dbReference type="EMBL" id="JAGSOH010000006">
    <property type="protein sequence ID" value="MBR7825540.1"/>
    <property type="molecule type" value="Genomic_DNA"/>
</dbReference>
<gene>
    <name evidence="2" type="ORF">KDK95_04425</name>
</gene>
<dbReference type="AlphaFoldDB" id="A0A941IES2"/>
<proteinExistence type="predicted"/>
<dbReference type="InterPro" id="IPR002575">
    <property type="entry name" value="Aminoglycoside_PTrfase"/>
</dbReference>